<dbReference type="AlphaFoldDB" id="A0A6A6FJK7"/>
<protein>
    <submittedName>
        <fullName evidence="1">Uncharacterized protein</fullName>
    </submittedName>
</protein>
<reference evidence="1" key="1">
    <citation type="journal article" date="2020" name="Stud. Mycol.">
        <title>101 Dothideomycetes genomes: a test case for predicting lifestyles and emergence of pathogens.</title>
        <authorList>
            <person name="Haridas S."/>
            <person name="Albert R."/>
            <person name="Binder M."/>
            <person name="Bloem J."/>
            <person name="Labutti K."/>
            <person name="Salamov A."/>
            <person name="Andreopoulos B."/>
            <person name="Baker S."/>
            <person name="Barry K."/>
            <person name="Bills G."/>
            <person name="Bluhm B."/>
            <person name="Cannon C."/>
            <person name="Castanera R."/>
            <person name="Culley D."/>
            <person name="Daum C."/>
            <person name="Ezra D."/>
            <person name="Gonzalez J."/>
            <person name="Henrissat B."/>
            <person name="Kuo A."/>
            <person name="Liang C."/>
            <person name="Lipzen A."/>
            <person name="Lutzoni F."/>
            <person name="Magnuson J."/>
            <person name="Mondo S."/>
            <person name="Nolan M."/>
            <person name="Ohm R."/>
            <person name="Pangilinan J."/>
            <person name="Park H.-J."/>
            <person name="Ramirez L."/>
            <person name="Alfaro M."/>
            <person name="Sun H."/>
            <person name="Tritt A."/>
            <person name="Yoshinaga Y."/>
            <person name="Zwiers L.-H."/>
            <person name="Turgeon B."/>
            <person name="Goodwin S."/>
            <person name="Spatafora J."/>
            <person name="Crous P."/>
            <person name="Grigoriev I."/>
        </authorList>
    </citation>
    <scope>NUCLEOTIDE SEQUENCE</scope>
    <source>
        <strain evidence="1">SCOH1-5</strain>
    </source>
</reference>
<organism evidence="1 2">
    <name type="scientific">Cercospora zeae-maydis SCOH1-5</name>
    <dbReference type="NCBI Taxonomy" id="717836"/>
    <lineage>
        <taxon>Eukaryota</taxon>
        <taxon>Fungi</taxon>
        <taxon>Dikarya</taxon>
        <taxon>Ascomycota</taxon>
        <taxon>Pezizomycotina</taxon>
        <taxon>Dothideomycetes</taxon>
        <taxon>Dothideomycetidae</taxon>
        <taxon>Mycosphaerellales</taxon>
        <taxon>Mycosphaerellaceae</taxon>
        <taxon>Cercospora</taxon>
    </lineage>
</organism>
<dbReference type="EMBL" id="ML992670">
    <property type="protein sequence ID" value="KAF2213561.1"/>
    <property type="molecule type" value="Genomic_DNA"/>
</dbReference>
<sequence length="74" mass="8445">MTAKIYAIVTQSVKIVGNLLARSSCYYTSVSGTIKACMATRVRLYTWLIRQPHCSFKPLARPQAHTLPYQRRVE</sequence>
<proteinExistence type="predicted"/>
<accession>A0A6A6FJK7</accession>
<name>A0A6A6FJK7_9PEZI</name>
<keyword evidence="2" id="KW-1185">Reference proteome</keyword>
<evidence type="ECO:0000313" key="1">
    <source>
        <dbReference type="EMBL" id="KAF2213561.1"/>
    </source>
</evidence>
<gene>
    <name evidence="1" type="ORF">CERZMDRAFT_90481</name>
</gene>
<dbReference type="Proteomes" id="UP000799539">
    <property type="component" value="Unassembled WGS sequence"/>
</dbReference>
<evidence type="ECO:0000313" key="2">
    <source>
        <dbReference type="Proteomes" id="UP000799539"/>
    </source>
</evidence>